<feature type="domain" description="YqgU-like 6-bladed beta-propeller" evidence="1">
    <location>
        <begin position="3"/>
        <end position="93"/>
    </location>
</feature>
<sequence length="108" mass="12598">MNKLWKPLDFPQPFAQWASENDLMFLDWDKEEPALTALERKALHGDGADSLMLDVIHFKKMKQALMTIQVETENKIGVHMHFMIQQTSRSTLFRATIEKLFRLGHSIL</sequence>
<gene>
    <name evidence="2" type="ORF">KEH51_18095</name>
</gene>
<dbReference type="Pfam" id="PF21101">
    <property type="entry name" value="YqgU"/>
    <property type="match status" value="1"/>
</dbReference>
<organism evidence="2 3">
    <name type="scientific">Peribacillus frigoritolerans</name>
    <dbReference type="NCBI Taxonomy" id="450367"/>
    <lineage>
        <taxon>Bacteria</taxon>
        <taxon>Bacillati</taxon>
        <taxon>Bacillota</taxon>
        <taxon>Bacilli</taxon>
        <taxon>Bacillales</taxon>
        <taxon>Bacillaceae</taxon>
        <taxon>Peribacillus</taxon>
    </lineage>
</organism>
<dbReference type="InterPro" id="IPR048421">
    <property type="entry name" value="YqgU_beta-prop"/>
</dbReference>
<dbReference type="AlphaFoldDB" id="A0A941FKY4"/>
<evidence type="ECO:0000313" key="2">
    <source>
        <dbReference type="EMBL" id="MBR8645386.1"/>
    </source>
</evidence>
<dbReference type="EMBL" id="JAGTPW010000033">
    <property type="protein sequence ID" value="MBR8645386.1"/>
    <property type="molecule type" value="Genomic_DNA"/>
</dbReference>
<protein>
    <recommendedName>
        <fullName evidence="1">YqgU-like 6-bladed beta-propeller domain-containing protein</fullName>
    </recommendedName>
</protein>
<proteinExistence type="predicted"/>
<dbReference type="Proteomes" id="UP000680045">
    <property type="component" value="Unassembled WGS sequence"/>
</dbReference>
<evidence type="ECO:0000259" key="1">
    <source>
        <dbReference type="Pfam" id="PF21101"/>
    </source>
</evidence>
<name>A0A941FKY4_9BACI</name>
<evidence type="ECO:0000313" key="3">
    <source>
        <dbReference type="Proteomes" id="UP000680045"/>
    </source>
</evidence>
<comment type="caution">
    <text evidence="2">The sequence shown here is derived from an EMBL/GenBank/DDBJ whole genome shotgun (WGS) entry which is preliminary data.</text>
</comment>
<reference evidence="2" key="1">
    <citation type="submission" date="2021-04" db="EMBL/GenBank/DDBJ databases">
        <title>Whole genome sequencing of Enterococci isolates from hospitalized patients.</title>
        <authorList>
            <person name="Ogoti B.M."/>
            <person name="Onyambu F.G."/>
        </authorList>
    </citation>
    <scope>NUCLEOTIDE SEQUENCE</scope>
    <source>
        <strain evidence="2">242</strain>
    </source>
</reference>
<accession>A0A941FKY4</accession>